<sequence>MLTDPDDITSGSKGYVKCDIAVVGKGDNIKTPPKTDKDEDDIEANLLLPAGVPTERQKAKFILKVYRAEGLPRMNTGLMANVKRAFTGEPRDLVDPYVLVSFCGHRGKTSVRNGCYEPVWNEQLVFTEMFPPLCRRLKIQLRDNESVNDDVIGTHYIDLAKVSNEGEKGFLPTFGPCWVNLYGSTRNFQMISEHAHLNEGLGEGVSYRGRLLIALKTDIIDSDSVIPCSVEAEQCLPLAENALGRPEEFFLFATIMEASMIDKKVGDKPVQFEISIGNYGNTIDGKNATVQSHADSSSEEEDEEEEEDKEKLLKSGTGEPEWHSATDPIKPMTRDRFYYFLPFDANKPCLWVKAVFEDHRRRLYNTNIIEKIADKLEDGLADVSEMIRQEQVFPERRLRGVLDDLATSCSRYGTLTHGKSMSSTGRSKLDKERTRLCQREVDQVGTMARTLKATINKGNLKEKLKASMNLLSQLRHVQEEPQPALPNIYVWMLSNNKRVAYYCLNAKDIVFSAVDEERGKDCGKVLTLFLKLPGKKGTGQSGWAVQARLQVYLWLGLSKHRKEVLKGLPEGYEDTPLVRRTCRIVGTPPAEIKYTEHQVFQLRAHMYQARRLIGSDASGLSDPFARVVFGDQSQCTQVIDETLSPTWDEMLIFNEVIVYGTIEDLKNEPPIIVIEIFDQDKVGKSEFIGRTMAKPVVKMSNEKYESPNFPPHLEWHDVFRGEDKAGELLATFELLQYATPGDSTGQDLPPLEMPTMQGKDRGPVMSVPKGIRPTLSKHRIEVLFWGVRELKRIQLTSVDRPRIDIECAGHVLASSVISNAKKNPNFLIPVKSFDVELPDNDLYCPPITIRCVDCRNFGRFVLVGTHVIDNMRKFMYVPTTKTAKEAIKKFLGAVEPRSPKQPALLSPPTPHQAIPHVTLSTNHDEVAINMDEKQPLLSKTDTIISMNVGLDKDRKGAEAKKGKKKDSSSDEEPDPDAMDWWTKYHASMDTMFRTTQSSEDLQDRQKKTSQEVGPIDPLDVEGKKISDNVNSASQQPSSPYGSIPNGGLGEGSVDPDYDPKQAKKFEKELRRLETKQDIEKRHTLKGTSKGISLASKLSPKSQRRRDSLALNTSQLKVYPNELEAQPEFHGFAEWLHTFELTRGKKTGDADDDESRVVGKFKGSINLYKIPLPPDIEDCTVTGGNPAYGLFQGLPNNDPLHVLVRVYIVKANDLHPADMNGKADPYICLRLGKTTVNDKENYISKQLNPVFGKCFEMDATFPMDSMLTVQIYDWDLVGIDDLIGETRIDLENRFYSRHRATCGIAQKYETGGYNMWRDPMKPTQILARLCKEGKLDGPYYQPGKVRVGSHVFTSQTEFDDRGPKKQTDDHLALAVLQNWEEIPKVGCKLVPEHIETRPLYNPDKPGIEQGKLEMWVDMFPMDMPAPGPSVDISPRKPVSYELRCIIWNTDDVVLEDDAFFTGEKMSDIYVKGWLKGQDDMQSTDIHYRSLTGEGNFNWRFIFPFDYLVAEEKIVISRKETMFSWDETETKIPARLELQVWDADHFSADDFLGALTLDLNCFPRGAKSAKLCTLDMLKTDGSVPQMSLFKHKRVKGWWPFNVKNEGEEMELTGKVEAELHLLTQEDAEKHAAGAARNEPDPLDKPNRPDTSFIWFCNPLKSIRYIIWHQYRWSIFKAFIFLCLTAFFALFLYSTPGFMVKKMLGA</sequence>
<evidence type="ECO:0000313" key="11">
    <source>
        <dbReference type="EMBL" id="KAK2178842.1"/>
    </source>
</evidence>
<dbReference type="InterPro" id="IPR012561">
    <property type="entry name" value="Ferlin_B-domain"/>
</dbReference>
<dbReference type="InterPro" id="IPR037724">
    <property type="entry name" value="C2E_Ferlin"/>
</dbReference>
<dbReference type="FunFam" id="2.60.40.150:FF:000034">
    <property type="entry name" value="otoferlin isoform X2"/>
    <property type="match status" value="1"/>
</dbReference>
<dbReference type="InterPro" id="IPR035892">
    <property type="entry name" value="C2_domain_sf"/>
</dbReference>
<evidence type="ECO:0000256" key="9">
    <source>
        <dbReference type="SAM" id="Phobius"/>
    </source>
</evidence>
<accession>A0AAD9KWG8</accession>
<dbReference type="PANTHER" id="PTHR12546">
    <property type="entry name" value="FER-1-LIKE"/>
    <property type="match status" value="1"/>
</dbReference>
<organism evidence="11 12">
    <name type="scientific">Ridgeia piscesae</name>
    <name type="common">Tubeworm</name>
    <dbReference type="NCBI Taxonomy" id="27915"/>
    <lineage>
        <taxon>Eukaryota</taxon>
        <taxon>Metazoa</taxon>
        <taxon>Spiralia</taxon>
        <taxon>Lophotrochozoa</taxon>
        <taxon>Annelida</taxon>
        <taxon>Polychaeta</taxon>
        <taxon>Sedentaria</taxon>
        <taxon>Canalipalpata</taxon>
        <taxon>Sabellida</taxon>
        <taxon>Siboglinidae</taxon>
        <taxon>Ridgeia</taxon>
    </lineage>
</organism>
<keyword evidence="7 9" id="KW-0472">Membrane</keyword>
<feature type="region of interest" description="Disordered" evidence="8">
    <location>
        <begin position="954"/>
        <end position="978"/>
    </location>
</feature>
<evidence type="ECO:0000256" key="2">
    <source>
        <dbReference type="ARBA" id="ARBA00022692"/>
    </source>
</evidence>
<evidence type="ECO:0000256" key="6">
    <source>
        <dbReference type="ARBA" id="ARBA00022989"/>
    </source>
</evidence>
<dbReference type="InterPro" id="IPR055072">
    <property type="entry name" value="Ferlin_DSRM"/>
</dbReference>
<feature type="domain" description="C2" evidence="10">
    <location>
        <begin position="1421"/>
        <end position="1571"/>
    </location>
</feature>
<dbReference type="FunFam" id="2.60.40.150:FF:000054">
    <property type="entry name" value="otoferlin isoform X2"/>
    <property type="match status" value="1"/>
</dbReference>
<dbReference type="PANTHER" id="PTHR12546:SF60">
    <property type="entry name" value="MISFIRE, ISOFORM F"/>
    <property type="match status" value="1"/>
</dbReference>
<feature type="transmembrane region" description="Helical" evidence="9">
    <location>
        <begin position="1668"/>
        <end position="1690"/>
    </location>
</feature>
<dbReference type="InterPro" id="IPR037721">
    <property type="entry name" value="Ferlin"/>
</dbReference>
<keyword evidence="5" id="KW-0106">Calcium</keyword>
<dbReference type="SMART" id="SM00239">
    <property type="entry name" value="C2"/>
    <property type="match status" value="4"/>
</dbReference>
<keyword evidence="3" id="KW-0479">Metal-binding</keyword>
<evidence type="ECO:0000256" key="7">
    <source>
        <dbReference type="ARBA" id="ARBA00023136"/>
    </source>
</evidence>
<dbReference type="SMART" id="SM01201">
    <property type="entry name" value="FerB"/>
    <property type="match status" value="1"/>
</dbReference>
<keyword evidence="4" id="KW-0677">Repeat</keyword>
<dbReference type="GO" id="GO:0016020">
    <property type="term" value="C:membrane"/>
    <property type="evidence" value="ECO:0007669"/>
    <property type="project" value="UniProtKB-SubCell"/>
</dbReference>
<evidence type="ECO:0000256" key="5">
    <source>
        <dbReference type="ARBA" id="ARBA00022837"/>
    </source>
</evidence>
<dbReference type="CDD" id="cd04017">
    <property type="entry name" value="C2D_Ferlin"/>
    <property type="match status" value="1"/>
</dbReference>
<dbReference type="InterPro" id="IPR037723">
    <property type="entry name" value="C2D_Ferlin"/>
</dbReference>
<reference evidence="11" key="1">
    <citation type="journal article" date="2023" name="Mol. Biol. Evol.">
        <title>Third-Generation Sequencing Reveals the Adaptive Role of the Epigenome in Three Deep-Sea Polychaetes.</title>
        <authorList>
            <person name="Perez M."/>
            <person name="Aroh O."/>
            <person name="Sun Y."/>
            <person name="Lan Y."/>
            <person name="Juniper S.K."/>
            <person name="Young C.R."/>
            <person name="Angers B."/>
            <person name="Qian P.Y."/>
        </authorList>
    </citation>
    <scope>NUCLEOTIDE SEQUENCE</scope>
    <source>
        <strain evidence="11">R07B-5</strain>
    </source>
</reference>
<dbReference type="InterPro" id="IPR012968">
    <property type="entry name" value="FerIin_dom"/>
</dbReference>
<evidence type="ECO:0000256" key="1">
    <source>
        <dbReference type="ARBA" id="ARBA00004167"/>
    </source>
</evidence>
<dbReference type="Pfam" id="PF22901">
    <property type="entry name" value="dsrm_Ferlin"/>
    <property type="match status" value="1"/>
</dbReference>
<dbReference type="Pfam" id="PF08150">
    <property type="entry name" value="FerB"/>
    <property type="match status" value="1"/>
</dbReference>
<dbReference type="Proteomes" id="UP001209878">
    <property type="component" value="Unassembled WGS sequence"/>
</dbReference>
<dbReference type="CDD" id="cd04037">
    <property type="entry name" value="C2E_Ferlin"/>
    <property type="match status" value="1"/>
</dbReference>
<dbReference type="SUPFAM" id="SSF49562">
    <property type="entry name" value="C2 domain (Calcium/lipid-binding domain, CaLB)"/>
    <property type="match status" value="5"/>
</dbReference>
<feature type="compositionally biased region" description="Polar residues" evidence="8">
    <location>
        <begin position="1027"/>
        <end position="1040"/>
    </location>
</feature>
<dbReference type="InterPro" id="IPR037722">
    <property type="entry name" value="C2C_Ferlin"/>
</dbReference>
<feature type="region of interest" description="Disordered" evidence="8">
    <location>
        <begin position="994"/>
        <end position="1106"/>
    </location>
</feature>
<comment type="subcellular location">
    <subcellularLocation>
        <location evidence="1">Membrane</location>
        <topology evidence="1">Single-pass membrane protein</topology>
    </subcellularLocation>
</comment>
<feature type="domain" description="C2" evidence="10">
    <location>
        <begin position="1185"/>
        <end position="1302"/>
    </location>
</feature>
<dbReference type="EMBL" id="JAODUO010000527">
    <property type="protein sequence ID" value="KAK2178842.1"/>
    <property type="molecule type" value="Genomic_DNA"/>
</dbReference>
<feature type="compositionally biased region" description="Basic and acidic residues" evidence="8">
    <location>
        <begin position="1057"/>
        <end position="1081"/>
    </location>
</feature>
<dbReference type="PROSITE" id="PS50004">
    <property type="entry name" value="C2"/>
    <property type="match status" value="4"/>
</dbReference>
<evidence type="ECO:0000256" key="4">
    <source>
        <dbReference type="ARBA" id="ARBA00022737"/>
    </source>
</evidence>
<protein>
    <recommendedName>
        <fullName evidence="10">C2 domain-containing protein</fullName>
    </recommendedName>
</protein>
<dbReference type="InterPro" id="IPR000008">
    <property type="entry name" value="C2_dom"/>
</dbReference>
<dbReference type="Pfam" id="PF16165">
    <property type="entry name" value="Ferlin_C"/>
    <property type="match status" value="1"/>
</dbReference>
<dbReference type="InterPro" id="IPR032362">
    <property type="entry name" value="Ferlin_C"/>
</dbReference>
<dbReference type="FunFam" id="2.60.40.150:FF:000026">
    <property type="entry name" value="dysferlin isoform X2"/>
    <property type="match status" value="1"/>
</dbReference>
<feature type="compositionally biased region" description="Basic and acidic residues" evidence="8">
    <location>
        <begin position="954"/>
        <end position="968"/>
    </location>
</feature>
<dbReference type="GO" id="GO:0007009">
    <property type="term" value="P:plasma membrane organization"/>
    <property type="evidence" value="ECO:0007669"/>
    <property type="project" value="TreeGrafter"/>
</dbReference>
<evidence type="ECO:0000256" key="8">
    <source>
        <dbReference type="SAM" id="MobiDB-lite"/>
    </source>
</evidence>
<evidence type="ECO:0000313" key="12">
    <source>
        <dbReference type="Proteomes" id="UP001209878"/>
    </source>
</evidence>
<feature type="compositionally biased region" description="Acidic residues" evidence="8">
    <location>
        <begin position="297"/>
        <end position="308"/>
    </location>
</feature>
<feature type="region of interest" description="Disordered" evidence="8">
    <location>
        <begin position="285"/>
        <end position="328"/>
    </location>
</feature>
<keyword evidence="2 9" id="KW-0812">Transmembrane</keyword>
<feature type="domain" description="C2" evidence="10">
    <location>
        <begin position="584"/>
        <end position="709"/>
    </location>
</feature>
<name>A0AAD9KWG8_RIDPI</name>
<dbReference type="Gene3D" id="2.60.40.150">
    <property type="entry name" value="C2 domain"/>
    <property type="match status" value="4"/>
</dbReference>
<comment type="caution">
    <text evidence="11">The sequence shown here is derived from an EMBL/GenBank/DDBJ whole genome shotgun (WGS) entry which is preliminary data.</text>
</comment>
<gene>
    <name evidence="11" type="ORF">NP493_527g05015</name>
</gene>
<dbReference type="GO" id="GO:0046872">
    <property type="term" value="F:metal ion binding"/>
    <property type="evidence" value="ECO:0007669"/>
    <property type="project" value="UniProtKB-KW"/>
</dbReference>
<dbReference type="Pfam" id="PF08151">
    <property type="entry name" value="FerI"/>
    <property type="match status" value="1"/>
</dbReference>
<keyword evidence="6 9" id="KW-1133">Transmembrane helix</keyword>
<dbReference type="Pfam" id="PF00168">
    <property type="entry name" value="C2"/>
    <property type="match status" value="4"/>
</dbReference>
<dbReference type="CDD" id="cd04018">
    <property type="entry name" value="C2C_Ferlin"/>
    <property type="match status" value="1"/>
</dbReference>
<dbReference type="InterPro" id="IPR037725">
    <property type="entry name" value="C2F_Ferlin"/>
</dbReference>
<dbReference type="SMART" id="SM01202">
    <property type="entry name" value="FerI"/>
    <property type="match status" value="1"/>
</dbReference>
<feature type="domain" description="C2" evidence="10">
    <location>
        <begin position="38"/>
        <end position="173"/>
    </location>
</feature>
<dbReference type="CDD" id="cd08374">
    <property type="entry name" value="C2F_Ferlin"/>
    <property type="match status" value="1"/>
</dbReference>
<evidence type="ECO:0000256" key="3">
    <source>
        <dbReference type="ARBA" id="ARBA00022723"/>
    </source>
</evidence>
<evidence type="ECO:0000259" key="10">
    <source>
        <dbReference type="PROSITE" id="PS50004"/>
    </source>
</evidence>
<keyword evidence="12" id="KW-1185">Reference proteome</keyword>
<proteinExistence type="predicted"/>